<dbReference type="SUPFAM" id="SSF82199">
    <property type="entry name" value="SET domain"/>
    <property type="match status" value="1"/>
</dbReference>
<dbReference type="Proteomes" id="UP001302602">
    <property type="component" value="Unassembled WGS sequence"/>
</dbReference>
<evidence type="ECO:0000313" key="4">
    <source>
        <dbReference type="Proteomes" id="UP001302602"/>
    </source>
</evidence>
<sequence>MKRKTEEEQIQELLESAGAEGAGDILDKVLSLAAVRCRQEAGPECEDGEDAEEELANEIRELLEPIPAGVTGGDGTAPQSPVEERVDCPPAPPPSPAGSAQETRPKLKKGEIILVESPLLRTAHFRLMLDYANLSDEAKKAYLSLHGAENGDLFSRVERIKKFNAFAVPGGIAIFEIASRFNHACPSVRNVQYVYDDEEGVIELIICKDMVPAGAELRISYGGSPIELYRTYGFRCSCGGCTPLTDEDIRRLEDQEYSIPHW</sequence>
<dbReference type="PROSITE" id="PS50280">
    <property type="entry name" value="SET"/>
    <property type="match status" value="1"/>
</dbReference>
<keyword evidence="4" id="KW-1185">Reference proteome</keyword>
<organism evidence="3 4">
    <name type="scientific">Parathielavia appendiculata</name>
    <dbReference type="NCBI Taxonomy" id="2587402"/>
    <lineage>
        <taxon>Eukaryota</taxon>
        <taxon>Fungi</taxon>
        <taxon>Dikarya</taxon>
        <taxon>Ascomycota</taxon>
        <taxon>Pezizomycotina</taxon>
        <taxon>Sordariomycetes</taxon>
        <taxon>Sordariomycetidae</taxon>
        <taxon>Sordariales</taxon>
        <taxon>Chaetomiaceae</taxon>
        <taxon>Parathielavia</taxon>
    </lineage>
</organism>
<dbReference type="PANTHER" id="PTHR47332">
    <property type="entry name" value="SET DOMAIN-CONTAINING PROTEIN 5"/>
    <property type="match status" value="1"/>
</dbReference>
<reference evidence="3" key="1">
    <citation type="journal article" date="2023" name="Mol. Phylogenet. Evol.">
        <title>Genome-scale phylogeny and comparative genomics of the fungal order Sordariales.</title>
        <authorList>
            <person name="Hensen N."/>
            <person name="Bonometti L."/>
            <person name="Westerberg I."/>
            <person name="Brannstrom I.O."/>
            <person name="Guillou S."/>
            <person name="Cros-Aarteil S."/>
            <person name="Calhoun S."/>
            <person name="Haridas S."/>
            <person name="Kuo A."/>
            <person name="Mondo S."/>
            <person name="Pangilinan J."/>
            <person name="Riley R."/>
            <person name="LaButti K."/>
            <person name="Andreopoulos B."/>
            <person name="Lipzen A."/>
            <person name="Chen C."/>
            <person name="Yan M."/>
            <person name="Daum C."/>
            <person name="Ng V."/>
            <person name="Clum A."/>
            <person name="Steindorff A."/>
            <person name="Ohm R.A."/>
            <person name="Martin F."/>
            <person name="Silar P."/>
            <person name="Natvig D.O."/>
            <person name="Lalanne C."/>
            <person name="Gautier V."/>
            <person name="Ament-Velasquez S.L."/>
            <person name="Kruys A."/>
            <person name="Hutchinson M.I."/>
            <person name="Powell A.J."/>
            <person name="Barry K."/>
            <person name="Miller A.N."/>
            <person name="Grigoriev I.V."/>
            <person name="Debuchy R."/>
            <person name="Gladieux P."/>
            <person name="Hiltunen Thoren M."/>
            <person name="Johannesson H."/>
        </authorList>
    </citation>
    <scope>NUCLEOTIDE SEQUENCE</scope>
    <source>
        <strain evidence="3">CBS 731.68</strain>
    </source>
</reference>
<comment type="caution">
    <text evidence="3">The sequence shown here is derived from an EMBL/GenBank/DDBJ whole genome shotgun (WGS) entry which is preliminary data.</text>
</comment>
<dbReference type="PANTHER" id="PTHR47332:SF4">
    <property type="entry name" value="SET DOMAIN-CONTAINING PROTEIN 5"/>
    <property type="match status" value="1"/>
</dbReference>
<accession>A0AAN6UAC6</accession>
<feature type="region of interest" description="Disordered" evidence="1">
    <location>
        <begin position="64"/>
        <end position="104"/>
    </location>
</feature>
<dbReference type="InterPro" id="IPR046341">
    <property type="entry name" value="SET_dom_sf"/>
</dbReference>
<evidence type="ECO:0000256" key="1">
    <source>
        <dbReference type="SAM" id="MobiDB-lite"/>
    </source>
</evidence>
<gene>
    <name evidence="3" type="ORF">N657DRAFT_677011</name>
</gene>
<evidence type="ECO:0000313" key="3">
    <source>
        <dbReference type="EMBL" id="KAK4129375.1"/>
    </source>
</evidence>
<dbReference type="AlphaFoldDB" id="A0AAN6UAC6"/>
<dbReference type="InterPro" id="IPR001214">
    <property type="entry name" value="SET_dom"/>
</dbReference>
<dbReference type="EMBL" id="MU853223">
    <property type="protein sequence ID" value="KAK4129375.1"/>
    <property type="molecule type" value="Genomic_DNA"/>
</dbReference>
<evidence type="ECO:0000259" key="2">
    <source>
        <dbReference type="PROSITE" id="PS50280"/>
    </source>
</evidence>
<protein>
    <recommendedName>
        <fullName evidence="2">SET domain-containing protein</fullName>
    </recommendedName>
</protein>
<name>A0AAN6UAC6_9PEZI</name>
<dbReference type="InterPro" id="IPR053185">
    <property type="entry name" value="SET_domain_protein"/>
</dbReference>
<proteinExistence type="predicted"/>
<dbReference type="GeneID" id="87832710"/>
<dbReference type="RefSeq" id="XP_062653146.1">
    <property type="nucleotide sequence ID" value="XM_062795942.1"/>
</dbReference>
<dbReference type="Gene3D" id="2.170.270.10">
    <property type="entry name" value="SET domain"/>
    <property type="match status" value="1"/>
</dbReference>
<feature type="domain" description="SET" evidence="2">
    <location>
        <begin position="80"/>
        <end position="222"/>
    </location>
</feature>
<reference evidence="3" key="2">
    <citation type="submission" date="2023-05" db="EMBL/GenBank/DDBJ databases">
        <authorList>
            <consortium name="Lawrence Berkeley National Laboratory"/>
            <person name="Steindorff A."/>
            <person name="Hensen N."/>
            <person name="Bonometti L."/>
            <person name="Westerberg I."/>
            <person name="Brannstrom I.O."/>
            <person name="Guillou S."/>
            <person name="Cros-Aarteil S."/>
            <person name="Calhoun S."/>
            <person name="Haridas S."/>
            <person name="Kuo A."/>
            <person name="Mondo S."/>
            <person name="Pangilinan J."/>
            <person name="Riley R."/>
            <person name="Labutti K."/>
            <person name="Andreopoulos B."/>
            <person name="Lipzen A."/>
            <person name="Chen C."/>
            <person name="Yanf M."/>
            <person name="Daum C."/>
            <person name="Ng V."/>
            <person name="Clum A."/>
            <person name="Ohm R."/>
            <person name="Martin F."/>
            <person name="Silar P."/>
            <person name="Natvig D."/>
            <person name="Lalanne C."/>
            <person name="Gautier V."/>
            <person name="Ament-Velasquez S.L."/>
            <person name="Kruys A."/>
            <person name="Hutchinson M.I."/>
            <person name="Powell A.J."/>
            <person name="Barry K."/>
            <person name="Miller A.N."/>
            <person name="Grigoriev I.V."/>
            <person name="Debuchy R."/>
            <person name="Gladieux P."/>
            <person name="Thoren M.H."/>
            <person name="Johannesson H."/>
        </authorList>
    </citation>
    <scope>NUCLEOTIDE SEQUENCE</scope>
    <source>
        <strain evidence="3">CBS 731.68</strain>
    </source>
</reference>